<proteinExistence type="predicted"/>
<gene>
    <name evidence="1" type="ORF">SNAT2548_LOCUS18051</name>
</gene>
<evidence type="ECO:0000313" key="2">
    <source>
        <dbReference type="Proteomes" id="UP000604046"/>
    </source>
</evidence>
<evidence type="ECO:0000313" key="1">
    <source>
        <dbReference type="EMBL" id="CAE7344550.1"/>
    </source>
</evidence>
<dbReference type="EMBL" id="CAJNDS010002132">
    <property type="protein sequence ID" value="CAE7344550.1"/>
    <property type="molecule type" value="Genomic_DNA"/>
</dbReference>
<comment type="caution">
    <text evidence="1">The sequence shown here is derived from an EMBL/GenBank/DDBJ whole genome shotgun (WGS) entry which is preliminary data.</text>
</comment>
<reference evidence="1" key="1">
    <citation type="submission" date="2021-02" db="EMBL/GenBank/DDBJ databases">
        <authorList>
            <person name="Dougan E. K."/>
            <person name="Rhodes N."/>
            <person name="Thang M."/>
            <person name="Chan C."/>
        </authorList>
    </citation>
    <scope>NUCLEOTIDE SEQUENCE</scope>
</reference>
<evidence type="ECO:0008006" key="3">
    <source>
        <dbReference type="Google" id="ProtNLM"/>
    </source>
</evidence>
<dbReference type="AlphaFoldDB" id="A0A812PEI9"/>
<sequence length="985" mass="107882">MRGSTRIGTHHVLRGIACLTSSDNPTDPDILRSIFETSKVALTFASPASIMLQLPTCKPPNVTQAKVGEGDDEKDEGTESVEAIILDDPTTSVLDDHWLHPCQCIPPGWGIELPVQAEALEDLPVGSEMAFFAPPFEIVAGAFVCDEKFLLNVFFATATETLEPEQCEAKCGKDPNCQFFWAGEVLGRAQCWTFRNCRTLFRVMGAEGVLSAWEKKQRVCRLANPELCWVATKRRQYLDLAINGNPANSYLPDCLHQNLFEQCDHQLMLGGAGIKQGEGCGPCKYAAVDNNGDYAARPPFADIAGQLSVAANGDADADLLPDLAPNEVWGNPFAICPWNAVVVGCSTYPARAKMSKLAVAGNACEGQFQSQNSGNKVIASCSYAGPTLTLTSNMDYPTCPSGYTAVGCMCQEVTMPCVRNSWTPWTPTSCFSDQRFSGIGGIVVTTICQQPSTGSREKRPLPGELPHGAALVAKCWEEPRKAIACRAIRDRKAEPCVHGWGMGQECFQLMLLSQDILKVVPLEYSNLDGSGQQELFMATRRHFQAFAGQGSRQTWLGDQCASLVGELPQTASTMKRQFRSECPGVHNTCIDTQEGLKSPMQLCSVGKAEQLLSGNELGLLLDNTSQKTTGPDQIQNGNTNLRIDMIGKLTIDVVCPKQQGLRKIGFGQTQSGTDEVRLGMSGMCTAANTGTQSTAHEAPEAVRFRNVFTSQCLEHAPCPSATTTTCLSMKLSECSESDKQRFFVKDMDDYVECGNCVRLFEDRELKKEVHSQLPKYYVEARLRDQVPPSSVFPGSPFFGEGMNGCKSDCGRGNDAMSSRISSRNEEVMPATTYFTIDRVSKTRAFLAANVKAKVPQGFVPLFTPVTYSRGSVAYARTSRMYFAALPEKLQFYEWTPTMVVASADAFSIGTRDYDEERRTKDLTGQEGWRRTLPPGSGQIGEVKWEWQVISFAEPLVLSCRSGDEVITSFHRQNRTGTRGREESSL</sequence>
<name>A0A812PEI9_9DINO</name>
<dbReference type="Proteomes" id="UP000604046">
    <property type="component" value="Unassembled WGS sequence"/>
</dbReference>
<organism evidence="1 2">
    <name type="scientific">Symbiodinium natans</name>
    <dbReference type="NCBI Taxonomy" id="878477"/>
    <lineage>
        <taxon>Eukaryota</taxon>
        <taxon>Sar</taxon>
        <taxon>Alveolata</taxon>
        <taxon>Dinophyceae</taxon>
        <taxon>Suessiales</taxon>
        <taxon>Symbiodiniaceae</taxon>
        <taxon>Symbiodinium</taxon>
    </lineage>
</organism>
<keyword evidence="2" id="KW-1185">Reference proteome</keyword>
<protein>
    <recommendedName>
        <fullName evidence="3">Apple domain-containing protein</fullName>
    </recommendedName>
</protein>
<accession>A0A812PEI9</accession>